<proteinExistence type="predicted"/>
<dbReference type="AlphaFoldDB" id="A0A0F9SVC7"/>
<name>A0A0F9SVC7_9ZZZZ</name>
<reference evidence="1" key="1">
    <citation type="journal article" date="2015" name="Nature">
        <title>Complex archaea that bridge the gap between prokaryotes and eukaryotes.</title>
        <authorList>
            <person name="Spang A."/>
            <person name="Saw J.H."/>
            <person name="Jorgensen S.L."/>
            <person name="Zaremba-Niedzwiedzka K."/>
            <person name="Martijn J."/>
            <person name="Lind A.E."/>
            <person name="van Eijk R."/>
            <person name="Schleper C."/>
            <person name="Guy L."/>
            <person name="Ettema T.J."/>
        </authorList>
    </citation>
    <scope>NUCLEOTIDE SEQUENCE</scope>
</reference>
<evidence type="ECO:0000313" key="1">
    <source>
        <dbReference type="EMBL" id="KKN66612.1"/>
    </source>
</evidence>
<comment type="caution">
    <text evidence="1">The sequence shown here is derived from an EMBL/GenBank/DDBJ whole genome shotgun (WGS) entry which is preliminary data.</text>
</comment>
<organism evidence="1">
    <name type="scientific">marine sediment metagenome</name>
    <dbReference type="NCBI Taxonomy" id="412755"/>
    <lineage>
        <taxon>unclassified sequences</taxon>
        <taxon>metagenomes</taxon>
        <taxon>ecological metagenomes</taxon>
    </lineage>
</organism>
<dbReference type="EMBL" id="LAZR01000495">
    <property type="protein sequence ID" value="KKN66612.1"/>
    <property type="molecule type" value="Genomic_DNA"/>
</dbReference>
<sequence>MAGGRMSDLPHKKRKLLWHGVVGEIMLAPTFRVIRSNADDDHPRVIIERYAGLSALGELRWDPVKITSSDVVHVLTAAVVDLHKFTVPAIDPDRHYPVTDDEDFGENLKNAPNMGRLYSPKGAPGILYECLRLPEWFKVGAELTHNGSASTYIVKKINENHWISSRNGIEEKWLLDIGWEGEERWKLQKDASYES</sequence>
<protein>
    <submittedName>
        <fullName evidence="1">Uncharacterized protein</fullName>
    </submittedName>
</protein>
<gene>
    <name evidence="1" type="ORF">LCGC14_0469470</name>
</gene>
<accession>A0A0F9SVC7</accession>